<reference evidence="1 2" key="1">
    <citation type="submission" date="2020-02" db="EMBL/GenBank/DDBJ databases">
        <title>Integrative conjugative elements (ICEs) and plasmids drive adaptation of Pseudomonas nitroreducens strain HBP1 to wastewater environment.</title>
        <authorList>
            <person name="Sentchilo V."/>
            <person name="Carraro N."/>
            <person name="Bertelli C."/>
            <person name="van der Meer J.R."/>
        </authorList>
    </citation>
    <scope>NUCLEOTIDE SEQUENCE [LARGE SCALE GENOMIC DNA]</scope>
    <source>
        <strain evidence="1 2">HBP1</strain>
        <plasmid evidence="2">ppnihbp1_1</plasmid>
    </source>
</reference>
<dbReference type="KEGG" id="pnt:G5B91_33925"/>
<geneLocation type="plasmid" evidence="2">
    <name>ppnihbp1_1</name>
</geneLocation>
<evidence type="ECO:0000313" key="1">
    <source>
        <dbReference type="EMBL" id="QIE91349.1"/>
    </source>
</evidence>
<organism evidence="1 2">
    <name type="scientific">Pseudomonas nitroreducens</name>
    <dbReference type="NCBI Taxonomy" id="46680"/>
    <lineage>
        <taxon>Bacteria</taxon>
        <taxon>Pseudomonadati</taxon>
        <taxon>Pseudomonadota</taxon>
        <taxon>Gammaproteobacteria</taxon>
        <taxon>Pseudomonadales</taxon>
        <taxon>Pseudomonadaceae</taxon>
        <taxon>Pseudomonas</taxon>
    </lineage>
</organism>
<dbReference type="Proteomes" id="UP000501063">
    <property type="component" value="Plasmid pPniHBP1_1"/>
</dbReference>
<evidence type="ECO:0000313" key="2">
    <source>
        <dbReference type="Proteomes" id="UP000501063"/>
    </source>
</evidence>
<dbReference type="AlphaFoldDB" id="A0A6G6J7P0"/>
<name>A0A6G6J7P0_PSENT</name>
<dbReference type="RefSeq" id="WP_024767847.1">
    <property type="nucleotide sequence ID" value="NZ_CP049142.1"/>
</dbReference>
<proteinExistence type="predicted"/>
<sequence>MYNIQCKRLVDQLAFGLSLQQAEAIVARAYGRESYDSTHDAFGPGIPGLQAIRTPAEILQLERPQQMVEFMRMALNLSLPGPAPVNRQIAPKNLVAAMYNFSNFDSLVAYVQSDPIDPNDDKPETLVKFRNRYGYSANSQVIMGRGYAGHTLVIQPDAVTASRFIDQEAVLNKLDGLQAVIVRTRKDGDSFLNRYTRNLLVMRHAPTEDLSSMILGERPKDACLTVSIVPAQRYTLEQIVAPHVAALAKGSPSGRSIILDGLDIADDQVSFEAGLRLASSQGINVVLITPVVKEYQWPLFQTRLIFGFDLQMAETSNMEVNRAIVQAAPYVGLRGGKMQHLYHSEETGTRYGAIPLIPDEEQPTPVLKRIFGRPARA</sequence>
<dbReference type="EMBL" id="CP049142">
    <property type="protein sequence ID" value="QIE91349.1"/>
    <property type="molecule type" value="Genomic_DNA"/>
</dbReference>
<keyword evidence="1" id="KW-0614">Plasmid</keyword>
<accession>A0A6G6J7P0</accession>
<protein>
    <submittedName>
        <fullName evidence="1">Uncharacterized protein</fullName>
    </submittedName>
</protein>
<gene>
    <name evidence="1" type="ORF">G5B91_33925</name>
</gene>